<gene>
    <name evidence="2" type="ORF">PMG11_10455</name>
</gene>
<protein>
    <recommendedName>
        <fullName evidence="4">Tachykinin family protein</fullName>
    </recommendedName>
</protein>
<dbReference type="EMBL" id="CDHK01000013">
    <property type="protein sequence ID" value="CEJ61939.1"/>
    <property type="molecule type" value="Genomic_DNA"/>
</dbReference>
<reference evidence="3" key="1">
    <citation type="journal article" date="2015" name="Genome Announc.">
        <title>Draft genome sequence of the fungus Penicillium brasilianum MG11.</title>
        <authorList>
            <person name="Horn F."/>
            <person name="Linde J."/>
            <person name="Mattern D.J."/>
            <person name="Walther G."/>
            <person name="Guthke R."/>
            <person name="Brakhage A.A."/>
            <person name="Valiante V."/>
        </authorList>
    </citation>
    <scope>NUCLEOTIDE SEQUENCE [LARGE SCALE GENOMIC DNA]</scope>
    <source>
        <strain evidence="3">MG11</strain>
    </source>
</reference>
<dbReference type="AlphaFoldDB" id="A0A0F7TZ27"/>
<sequence length="537" mass="61052">MAENVHHAFVNYDLSHPRPTQAQRQTVSAFIGKHFRNRSAPTRRAAQPALYLDDRRPHYLSPSPSTKADIGQASRQRLIRRSIKDDGKQHHQKTDAASEKSRTSVPRSNDGNVLLRPVIECLVPGYPTEHRLKILHTLDFLTYYLIPRVTHWGKGPNPSMRCWMQMICGDATLFDSVAVWAHGVRTTTLEDMDTPSVAVLWHMSRALKGLQAKISAESVAVWTSNETILATFYLMDGAAKFGSASEFKAHCLGFLQMMRLRNRPAKTCLEDLYVMQAAGLVEGTEMASRLRFEMVQDGNQPLNQEPDARMRLLNLRYPQPGLQPGEVLRVEINSLPMGFRDLATTGSLSIDFILLLKEQIQQPGTMMEAERQAELIRKAWLLANQSQNVVEELACLGMIAFITWHSAQIKFFPERSLLDRVRKLGRQVGSFIQAGPLCHRELRAWVVLTSAEIASTVGATLKQRARDMMMELLVEERWIGSWSDLERVAKGHLWNTKALTVWKSYWMSCYDLEGDGLYEDEETRNIFPPRKPRTLLT</sequence>
<dbReference type="OrthoDB" id="4159781at2759"/>
<name>A0A0F7TZ27_PENBI</name>
<organism evidence="2 3">
    <name type="scientific">Penicillium brasilianum</name>
    <dbReference type="NCBI Taxonomy" id="104259"/>
    <lineage>
        <taxon>Eukaryota</taxon>
        <taxon>Fungi</taxon>
        <taxon>Dikarya</taxon>
        <taxon>Ascomycota</taxon>
        <taxon>Pezizomycotina</taxon>
        <taxon>Eurotiomycetes</taxon>
        <taxon>Eurotiomycetidae</taxon>
        <taxon>Eurotiales</taxon>
        <taxon>Aspergillaceae</taxon>
        <taxon>Penicillium</taxon>
    </lineage>
</organism>
<feature type="region of interest" description="Disordered" evidence="1">
    <location>
        <begin position="36"/>
        <end position="109"/>
    </location>
</feature>
<keyword evidence="3" id="KW-1185">Reference proteome</keyword>
<proteinExistence type="predicted"/>
<evidence type="ECO:0000313" key="3">
    <source>
        <dbReference type="Proteomes" id="UP000042958"/>
    </source>
</evidence>
<accession>A0A0F7TZ27</accession>
<dbReference type="Proteomes" id="UP000042958">
    <property type="component" value="Unassembled WGS sequence"/>
</dbReference>
<feature type="compositionally biased region" description="Basic and acidic residues" evidence="1">
    <location>
        <begin position="82"/>
        <end position="102"/>
    </location>
</feature>
<evidence type="ECO:0008006" key="4">
    <source>
        <dbReference type="Google" id="ProtNLM"/>
    </source>
</evidence>
<evidence type="ECO:0000256" key="1">
    <source>
        <dbReference type="SAM" id="MobiDB-lite"/>
    </source>
</evidence>
<evidence type="ECO:0000313" key="2">
    <source>
        <dbReference type="EMBL" id="CEJ61939.1"/>
    </source>
</evidence>